<dbReference type="InterPro" id="IPR004776">
    <property type="entry name" value="Mem_transp_PIN-like"/>
</dbReference>
<feature type="compositionally biased region" description="Low complexity" evidence="5">
    <location>
        <begin position="328"/>
        <end position="341"/>
    </location>
</feature>
<dbReference type="EMBL" id="AVOT02021164">
    <property type="protein sequence ID" value="MBW0509798.1"/>
    <property type="molecule type" value="Genomic_DNA"/>
</dbReference>
<keyword evidence="8" id="KW-1185">Reference proteome</keyword>
<evidence type="ECO:0000313" key="7">
    <source>
        <dbReference type="EMBL" id="MBW0509798.1"/>
    </source>
</evidence>
<feature type="transmembrane region" description="Helical" evidence="6">
    <location>
        <begin position="124"/>
        <end position="149"/>
    </location>
</feature>
<sequence>MEFIQSTNHSSKSIESLTQSLDPLNIIKTVTSSIFEVFLICLVGYILSRKGIIDSKSKSTLNKINISFFTPALMFNKVAFSLTYEKLTQLYIVPITFFIITIISAIIACLLAKLFKLPKPEQNFCISFSMFMNSNSLPIALMTSLISTLHQNLNWGHDDSKDKQIGRSLSYLVIFSTLGMILRYSYGVKLLTESVGSQSDEPSIDQINLNQNSCPEERIGLLNSPQSKKSDLESASDDGHSFSNSSNHSHQDFKSQHHLTISNKIIQSNINSSSPSSNSNSLNPIQSNPSLTSDSVDQSKSLKNPSSIHHQHQNQSLNPSKHSLHRPSSNSLTQSNSISSTSHHHLDPHQGPSNFGRRIFHSFPNLGSEYCVQSNTTNTTTTTDSSCNSITSQIENSPLDQQLDHSPSLNKLTFIQQFKKIIKSFMAMTWIKKTRKFIKKTLIKPLKQIHQFMTPPLYASLLSLIVVALPSLQNRLEEIRPLRSALRSAGSVSVPLTLVVLGAYFNTSKSSKSTQDDPQIHLNQSIIPSQKSDRYLQKKLRQERLTITVSIISRMILTPILLLPLLFVITSYFHDRTHNSGSFHEDPCFILVTVLLIGAPPAITLAQMTSSNPFPLDTKAYYKQAAQNSRFERLVSKTLFISYAILTPLTTIALVVAGLLVEANR</sequence>
<feature type="compositionally biased region" description="Polar residues" evidence="5">
    <location>
        <begin position="292"/>
        <end position="321"/>
    </location>
</feature>
<keyword evidence="2 6" id="KW-0812">Transmembrane</keyword>
<dbReference type="PANTHER" id="PTHR31794:SF2">
    <property type="entry name" value="AUXIN EFFLUX TRANSPORTER FAMILY PROTEIN (EUROFUNG)"/>
    <property type="match status" value="1"/>
</dbReference>
<feature type="transmembrane region" description="Helical" evidence="6">
    <location>
        <begin position="545"/>
        <end position="569"/>
    </location>
</feature>
<gene>
    <name evidence="7" type="ORF">O181_049513</name>
</gene>
<protein>
    <submittedName>
        <fullName evidence="7">Uncharacterized protein</fullName>
    </submittedName>
</protein>
<dbReference type="Proteomes" id="UP000765509">
    <property type="component" value="Unassembled WGS sequence"/>
</dbReference>
<feature type="transmembrane region" description="Helical" evidence="6">
    <location>
        <begin position="90"/>
        <end position="112"/>
    </location>
</feature>
<feature type="compositionally biased region" description="Low complexity" evidence="5">
    <location>
        <begin position="269"/>
        <end position="291"/>
    </location>
</feature>
<name>A0A9Q3HLH5_9BASI</name>
<dbReference type="AlphaFoldDB" id="A0A9Q3HLH5"/>
<keyword evidence="3 6" id="KW-1133">Transmembrane helix</keyword>
<evidence type="ECO:0000256" key="5">
    <source>
        <dbReference type="SAM" id="MobiDB-lite"/>
    </source>
</evidence>
<comment type="subcellular location">
    <subcellularLocation>
        <location evidence="1">Membrane</location>
        <topology evidence="1">Multi-pass membrane protein</topology>
    </subcellularLocation>
</comment>
<feature type="compositionally biased region" description="Basic and acidic residues" evidence="5">
    <location>
        <begin position="228"/>
        <end position="240"/>
    </location>
</feature>
<dbReference type="Pfam" id="PF03547">
    <property type="entry name" value="Mem_trans"/>
    <property type="match status" value="1"/>
</dbReference>
<dbReference type="GO" id="GO:0055085">
    <property type="term" value="P:transmembrane transport"/>
    <property type="evidence" value="ECO:0007669"/>
    <property type="project" value="InterPro"/>
</dbReference>
<organism evidence="7 8">
    <name type="scientific">Austropuccinia psidii MF-1</name>
    <dbReference type="NCBI Taxonomy" id="1389203"/>
    <lineage>
        <taxon>Eukaryota</taxon>
        <taxon>Fungi</taxon>
        <taxon>Dikarya</taxon>
        <taxon>Basidiomycota</taxon>
        <taxon>Pucciniomycotina</taxon>
        <taxon>Pucciniomycetes</taxon>
        <taxon>Pucciniales</taxon>
        <taxon>Sphaerophragmiaceae</taxon>
        <taxon>Austropuccinia</taxon>
    </lineage>
</organism>
<evidence type="ECO:0000256" key="2">
    <source>
        <dbReference type="ARBA" id="ARBA00022692"/>
    </source>
</evidence>
<evidence type="ECO:0000256" key="6">
    <source>
        <dbReference type="SAM" id="Phobius"/>
    </source>
</evidence>
<feature type="transmembrane region" description="Helical" evidence="6">
    <location>
        <begin position="589"/>
        <end position="606"/>
    </location>
</feature>
<feature type="transmembrane region" description="Helical" evidence="6">
    <location>
        <begin position="68"/>
        <end position="84"/>
    </location>
</feature>
<keyword evidence="4 6" id="KW-0472">Membrane</keyword>
<feature type="transmembrane region" description="Helical" evidence="6">
    <location>
        <begin position="26"/>
        <end position="47"/>
    </location>
</feature>
<reference evidence="7" key="1">
    <citation type="submission" date="2021-03" db="EMBL/GenBank/DDBJ databases">
        <title>Draft genome sequence of rust myrtle Austropuccinia psidii MF-1, a brazilian biotype.</title>
        <authorList>
            <person name="Quecine M.C."/>
            <person name="Pachon D.M.R."/>
            <person name="Bonatelli M.L."/>
            <person name="Correr F.H."/>
            <person name="Franceschini L.M."/>
            <person name="Leite T.F."/>
            <person name="Margarido G.R.A."/>
            <person name="Almeida C.A."/>
            <person name="Ferrarezi J.A."/>
            <person name="Labate C.A."/>
        </authorList>
    </citation>
    <scope>NUCLEOTIDE SEQUENCE</scope>
    <source>
        <strain evidence="7">MF-1</strain>
    </source>
</reference>
<feature type="transmembrane region" description="Helical" evidence="6">
    <location>
        <begin position="640"/>
        <end position="661"/>
    </location>
</feature>
<proteinExistence type="predicted"/>
<dbReference type="GO" id="GO:0005783">
    <property type="term" value="C:endoplasmic reticulum"/>
    <property type="evidence" value="ECO:0007669"/>
    <property type="project" value="TreeGrafter"/>
</dbReference>
<evidence type="ECO:0000313" key="8">
    <source>
        <dbReference type="Proteomes" id="UP000765509"/>
    </source>
</evidence>
<feature type="region of interest" description="Disordered" evidence="5">
    <location>
        <begin position="217"/>
        <end position="256"/>
    </location>
</feature>
<evidence type="ECO:0000256" key="4">
    <source>
        <dbReference type="ARBA" id="ARBA00023136"/>
    </source>
</evidence>
<feature type="region of interest" description="Disordered" evidence="5">
    <location>
        <begin position="269"/>
        <end position="359"/>
    </location>
</feature>
<evidence type="ECO:0000256" key="1">
    <source>
        <dbReference type="ARBA" id="ARBA00004141"/>
    </source>
</evidence>
<accession>A0A9Q3HLH5</accession>
<dbReference type="OrthoDB" id="2499604at2759"/>
<dbReference type="GO" id="GO:0016020">
    <property type="term" value="C:membrane"/>
    <property type="evidence" value="ECO:0007669"/>
    <property type="project" value="UniProtKB-SubCell"/>
</dbReference>
<evidence type="ECO:0000256" key="3">
    <source>
        <dbReference type="ARBA" id="ARBA00022989"/>
    </source>
</evidence>
<dbReference type="PANTHER" id="PTHR31794">
    <property type="entry name" value="AUXIN EFFLUX TRANSPORTER FAMILY PROTEIN (EUROFUNG)"/>
    <property type="match status" value="1"/>
</dbReference>
<comment type="caution">
    <text evidence="7">The sequence shown here is derived from an EMBL/GenBank/DDBJ whole genome shotgun (WGS) entry which is preliminary data.</text>
</comment>